<name>A0A1C6UYS4_9ACTN</name>
<proteinExistence type="predicted"/>
<keyword evidence="3" id="KW-1185">Reference proteome</keyword>
<evidence type="ECO:0000313" key="2">
    <source>
        <dbReference type="EMBL" id="SCL59162.1"/>
    </source>
</evidence>
<feature type="signal peptide" evidence="1">
    <location>
        <begin position="1"/>
        <end position="19"/>
    </location>
</feature>
<evidence type="ECO:0000256" key="1">
    <source>
        <dbReference type="SAM" id="SignalP"/>
    </source>
</evidence>
<evidence type="ECO:0008006" key="4">
    <source>
        <dbReference type="Google" id="ProtNLM"/>
    </source>
</evidence>
<keyword evidence="1" id="KW-0732">Signal</keyword>
<evidence type="ECO:0000313" key="3">
    <source>
        <dbReference type="Proteomes" id="UP000198937"/>
    </source>
</evidence>
<dbReference type="OrthoDB" id="4865614at2"/>
<reference evidence="2 3" key="1">
    <citation type="submission" date="2016-06" db="EMBL/GenBank/DDBJ databases">
        <authorList>
            <person name="Kjaerup R.B."/>
            <person name="Dalgaard T.S."/>
            <person name="Juul-Madsen H.R."/>
        </authorList>
    </citation>
    <scope>NUCLEOTIDE SEQUENCE [LARGE SCALE GENOMIC DNA]</scope>
    <source>
        <strain evidence="2 3">DSM 45577</strain>
    </source>
</reference>
<protein>
    <recommendedName>
        <fullName evidence="4">Lipoprotein</fullName>
    </recommendedName>
</protein>
<dbReference type="STRING" id="683228.GA0070617_4020"/>
<sequence length="366" mass="36876">MRRRQLITATLLTLGLAAAGCGSSDGGAAPDGGGDGGAAETGSFVDRLALLPGAVAQGDGGILVTMADIEAAARAAGVSPPSGPEDQAAVSAYVNALTSTGTPGGPTPAVAALLPQGVGRGALARAGEFQAELGWSVLDLRWFVEYPTAPRPLTVAGGTFTTERLSAAMGEADGGRWRVGDGEDLSIDPGARTVARPLGQPLTLALDSGRLYVSPVSGHVQAAVGSTGDTLADLPELRALAGAMDTQGAYATMLSARDNYRGGGDNPLRPFTGVATGLAHDGGPVLLLAYAHADAGNAEANATALRTLLTEGSSARTRQPWSELLSVTDITVDGSTVVARLTLGQSHPQLAWQLLTSRDSLVQHGG</sequence>
<organism evidence="2 3">
    <name type="scientific">Micromonospora yangpuensis</name>
    <dbReference type="NCBI Taxonomy" id="683228"/>
    <lineage>
        <taxon>Bacteria</taxon>
        <taxon>Bacillati</taxon>
        <taxon>Actinomycetota</taxon>
        <taxon>Actinomycetes</taxon>
        <taxon>Micromonosporales</taxon>
        <taxon>Micromonosporaceae</taxon>
        <taxon>Micromonospora</taxon>
    </lineage>
</organism>
<dbReference type="AlphaFoldDB" id="A0A1C6UYS4"/>
<gene>
    <name evidence="2" type="ORF">GA0070617_4020</name>
</gene>
<dbReference type="RefSeq" id="WP_091440799.1">
    <property type="nucleotide sequence ID" value="NZ_BMMJ01000002.1"/>
</dbReference>
<dbReference type="EMBL" id="FMIA01000002">
    <property type="protein sequence ID" value="SCL59162.1"/>
    <property type="molecule type" value="Genomic_DNA"/>
</dbReference>
<feature type="chain" id="PRO_5039316816" description="Lipoprotein" evidence="1">
    <location>
        <begin position="20"/>
        <end position="366"/>
    </location>
</feature>
<accession>A0A1C6UYS4</accession>
<dbReference type="Proteomes" id="UP000198937">
    <property type="component" value="Unassembled WGS sequence"/>
</dbReference>
<dbReference type="PROSITE" id="PS51257">
    <property type="entry name" value="PROKAR_LIPOPROTEIN"/>
    <property type="match status" value="1"/>
</dbReference>